<keyword evidence="5" id="KW-1185">Reference proteome</keyword>
<dbReference type="InParanoid" id="D3BDR4"/>
<keyword evidence="2" id="KW-0812">Transmembrane</keyword>
<keyword evidence="1" id="KW-0479">Metal-binding</keyword>
<keyword evidence="2" id="KW-0472">Membrane</keyword>
<comment type="caution">
    <text evidence="4">The sequence shown here is derived from an EMBL/GenBank/DDBJ whole genome shotgun (WGS) entry which is preliminary data.</text>
</comment>
<sequence>MNQCDVHQQKLKLLCSNCKINVCIRCVTDTHRGHSFDHIQQTLAHKRYRRNNDRDDDDLVADHTTGTLETDNLQSITSNILPSTSPVPQQPYTNQDTLSNQQISQQPINNTHNTFTNIINNNNNNNRRNKDDYIHSISLVPVFYLIFVLAGENGVVEAQNTSTIYYVNTYYNSSDCGSEVVEIYGYDTTGCIPYTFGSYLYICNDSFIGWIEYSDSACGNETQRTVHEYNTCYPQDPYYSQYTCQTQEQLLQAYPGYTGMNQYTNENCNGEPAGLNLSPYPLCDAPFAVKCEDDKLYISEGATDFCVKYGAWKEYTEPQCADGTFFQCCFVIELPLLISVFSFIWYIPAGLTDSYLFILNWIGPVLVLIQAYQSINLILFTNRKLMEKTLDPSYDTPIKLFTDDTSKLSSFNSNILSSVVTILVLLIPFMIFVEDSMLLDIAMITFFVALQCFSYFYSGVNSYSVYVINCVSVVVSLITLLSLTITIGQSDSSSTITDNSLFGNLNESDNKESIYQIIHIMLVIALTYFPMSYFGVIEPVSWVFPVLQIVFQFALYTLSCLQNSNLIKLHDD</sequence>
<evidence type="ECO:0000259" key="3">
    <source>
        <dbReference type="PROSITE" id="PS50119"/>
    </source>
</evidence>
<dbReference type="Pfam" id="PF00643">
    <property type="entry name" value="zf-B_box"/>
    <property type="match status" value="1"/>
</dbReference>
<accession>D3BDR4</accession>
<reference evidence="4 5" key="1">
    <citation type="journal article" date="2011" name="Genome Res.">
        <title>Phylogeny-wide analysis of social amoeba genomes highlights ancient origins for complex intercellular communication.</title>
        <authorList>
            <person name="Heidel A.J."/>
            <person name="Lawal H.M."/>
            <person name="Felder M."/>
            <person name="Schilde C."/>
            <person name="Helps N.R."/>
            <person name="Tunggal B."/>
            <person name="Rivero F."/>
            <person name="John U."/>
            <person name="Schleicher M."/>
            <person name="Eichinger L."/>
            <person name="Platzer M."/>
            <person name="Noegel A.A."/>
            <person name="Schaap P."/>
            <person name="Gloeckner G."/>
        </authorList>
    </citation>
    <scope>NUCLEOTIDE SEQUENCE [LARGE SCALE GENOMIC DNA]</scope>
    <source>
        <strain evidence="5">ATCC 26659 / Pp 5 / PN500</strain>
    </source>
</reference>
<feature type="transmembrane region" description="Helical" evidence="2">
    <location>
        <begin position="517"/>
        <end position="536"/>
    </location>
</feature>
<evidence type="ECO:0000313" key="5">
    <source>
        <dbReference type="Proteomes" id="UP000001396"/>
    </source>
</evidence>
<feature type="transmembrane region" description="Helical" evidence="2">
    <location>
        <begin position="463"/>
        <end position="485"/>
    </location>
</feature>
<feature type="transmembrane region" description="Helical" evidence="2">
    <location>
        <begin position="415"/>
        <end position="433"/>
    </location>
</feature>
<keyword evidence="1" id="KW-0862">Zinc</keyword>
<dbReference type="Proteomes" id="UP000001396">
    <property type="component" value="Unassembled WGS sequence"/>
</dbReference>
<feature type="domain" description="B box-type" evidence="3">
    <location>
        <begin position="1"/>
        <end position="39"/>
    </location>
</feature>
<feature type="transmembrane region" description="Helical" evidence="2">
    <location>
        <begin position="542"/>
        <end position="561"/>
    </location>
</feature>
<dbReference type="InterPro" id="IPR000315">
    <property type="entry name" value="Znf_B-box"/>
</dbReference>
<dbReference type="AlphaFoldDB" id="D3BDR4"/>
<dbReference type="GO" id="GO:0008270">
    <property type="term" value="F:zinc ion binding"/>
    <property type="evidence" value="ECO:0007669"/>
    <property type="project" value="UniProtKB-KW"/>
</dbReference>
<evidence type="ECO:0000313" key="4">
    <source>
        <dbReference type="EMBL" id="EFA80045.1"/>
    </source>
</evidence>
<keyword evidence="1" id="KW-0863">Zinc-finger</keyword>
<dbReference type="EMBL" id="ADBJ01000031">
    <property type="protein sequence ID" value="EFA80045.1"/>
    <property type="molecule type" value="Genomic_DNA"/>
</dbReference>
<evidence type="ECO:0000256" key="2">
    <source>
        <dbReference type="SAM" id="Phobius"/>
    </source>
</evidence>
<organism evidence="4 5">
    <name type="scientific">Heterostelium pallidum (strain ATCC 26659 / Pp 5 / PN500)</name>
    <name type="common">Cellular slime mold</name>
    <name type="synonym">Polysphondylium pallidum</name>
    <dbReference type="NCBI Taxonomy" id="670386"/>
    <lineage>
        <taxon>Eukaryota</taxon>
        <taxon>Amoebozoa</taxon>
        <taxon>Evosea</taxon>
        <taxon>Eumycetozoa</taxon>
        <taxon>Dictyostelia</taxon>
        <taxon>Acytosteliales</taxon>
        <taxon>Acytosteliaceae</taxon>
        <taxon>Heterostelium</taxon>
    </lineage>
</organism>
<dbReference type="Gene3D" id="3.30.160.60">
    <property type="entry name" value="Classic Zinc Finger"/>
    <property type="match status" value="1"/>
</dbReference>
<keyword evidence="2" id="KW-1133">Transmembrane helix</keyword>
<dbReference type="GeneID" id="31362347"/>
<proteinExistence type="predicted"/>
<gene>
    <name evidence="4" type="ORF">PPL_06866</name>
</gene>
<feature type="transmembrane region" description="Helical" evidence="2">
    <location>
        <begin position="324"/>
        <end position="347"/>
    </location>
</feature>
<feature type="transmembrane region" description="Helical" evidence="2">
    <location>
        <begin position="438"/>
        <end position="457"/>
    </location>
</feature>
<name>D3BDR4_HETP5</name>
<protein>
    <recommendedName>
        <fullName evidence="3">B box-type domain-containing protein</fullName>
    </recommendedName>
</protein>
<dbReference type="RefSeq" id="XP_020432165.1">
    <property type="nucleotide sequence ID" value="XM_020577717.1"/>
</dbReference>
<dbReference type="PROSITE" id="PS50119">
    <property type="entry name" value="ZF_BBOX"/>
    <property type="match status" value="1"/>
</dbReference>
<feature type="transmembrane region" description="Helical" evidence="2">
    <location>
        <begin position="354"/>
        <end position="375"/>
    </location>
</feature>
<evidence type="ECO:0000256" key="1">
    <source>
        <dbReference type="PROSITE-ProRule" id="PRU00024"/>
    </source>
</evidence>
<dbReference type="SUPFAM" id="SSF57845">
    <property type="entry name" value="B-box zinc-binding domain"/>
    <property type="match status" value="1"/>
</dbReference>